<protein>
    <submittedName>
        <fullName evidence="6">50S ribosomal protein L23</fullName>
    </submittedName>
</protein>
<dbReference type="InterPro" id="IPR013025">
    <property type="entry name" value="Ribosomal_uL23-like"/>
</dbReference>
<dbReference type="PANTHER" id="PTHR11620">
    <property type="entry name" value="60S RIBOSOMAL PROTEIN L23A"/>
    <property type="match status" value="1"/>
</dbReference>
<dbReference type="Gene3D" id="3.30.70.330">
    <property type="match status" value="1"/>
</dbReference>
<evidence type="ECO:0000256" key="1">
    <source>
        <dbReference type="ARBA" id="ARBA00006700"/>
    </source>
</evidence>
<dbReference type="GO" id="GO:0006412">
    <property type="term" value="P:translation"/>
    <property type="evidence" value="ECO:0007669"/>
    <property type="project" value="InterPro"/>
</dbReference>
<dbReference type="InterPro" id="IPR012678">
    <property type="entry name" value="Ribosomal_uL23/eL15/eS24_sf"/>
</dbReference>
<dbReference type="FunFam" id="3.30.70.330:FF:000001">
    <property type="entry name" value="50S ribosomal protein L23"/>
    <property type="match status" value="1"/>
</dbReference>
<accession>A0A645DC43</accession>
<dbReference type="GO" id="GO:0005840">
    <property type="term" value="C:ribosome"/>
    <property type="evidence" value="ECO:0007669"/>
    <property type="project" value="UniProtKB-KW"/>
</dbReference>
<keyword evidence="2" id="KW-0699">rRNA-binding</keyword>
<dbReference type="Pfam" id="PF00276">
    <property type="entry name" value="Ribosomal_L23"/>
    <property type="match status" value="1"/>
</dbReference>
<dbReference type="InterPro" id="IPR001014">
    <property type="entry name" value="Ribosomal_uL23_CS"/>
</dbReference>
<proteinExistence type="inferred from homology"/>
<keyword evidence="5" id="KW-0687">Ribonucleoprotein</keyword>
<dbReference type="NCBIfam" id="NF004363">
    <property type="entry name" value="PRK05738.2-4"/>
    <property type="match status" value="1"/>
</dbReference>
<gene>
    <name evidence="6" type="primary">rplW_39</name>
    <name evidence="6" type="ORF">SDC9_134109</name>
</gene>
<keyword evidence="3" id="KW-0694">RNA-binding</keyword>
<evidence type="ECO:0000256" key="5">
    <source>
        <dbReference type="ARBA" id="ARBA00023274"/>
    </source>
</evidence>
<evidence type="ECO:0000256" key="2">
    <source>
        <dbReference type="ARBA" id="ARBA00022730"/>
    </source>
</evidence>
<dbReference type="PROSITE" id="PS00050">
    <property type="entry name" value="RIBOSOMAL_L23"/>
    <property type="match status" value="1"/>
</dbReference>
<dbReference type="GO" id="GO:1990904">
    <property type="term" value="C:ribonucleoprotein complex"/>
    <property type="evidence" value="ECO:0007669"/>
    <property type="project" value="UniProtKB-KW"/>
</dbReference>
<comment type="caution">
    <text evidence="6">The sequence shown here is derived from an EMBL/GenBank/DDBJ whole genome shotgun (WGS) entry which is preliminary data.</text>
</comment>
<dbReference type="HAMAP" id="MF_01369_B">
    <property type="entry name" value="Ribosomal_uL23_B"/>
    <property type="match status" value="1"/>
</dbReference>
<dbReference type="EMBL" id="VSSQ01034931">
    <property type="protein sequence ID" value="MPM87016.1"/>
    <property type="molecule type" value="Genomic_DNA"/>
</dbReference>
<keyword evidence="4 6" id="KW-0689">Ribosomal protein</keyword>
<reference evidence="6" key="1">
    <citation type="submission" date="2019-08" db="EMBL/GenBank/DDBJ databases">
        <authorList>
            <person name="Kucharzyk K."/>
            <person name="Murdoch R.W."/>
            <person name="Higgins S."/>
            <person name="Loffler F."/>
        </authorList>
    </citation>
    <scope>NUCLEOTIDE SEQUENCE</scope>
</reference>
<evidence type="ECO:0000256" key="3">
    <source>
        <dbReference type="ARBA" id="ARBA00022884"/>
    </source>
</evidence>
<dbReference type="SUPFAM" id="SSF54189">
    <property type="entry name" value="Ribosomal proteins S24e, L23 and L15e"/>
    <property type="match status" value="1"/>
</dbReference>
<sequence length="98" mass="10941">MKSAYDIIKKPVLTEKTYDQFPGRTYTFEVAKTANKIEIKKAVEEIFGVAVASVHTVNSDGKMCRQGNSQGRTPSSKKAYVKLKEDSKGIEFFDSISQ</sequence>
<comment type="similarity">
    <text evidence="1">Belongs to the universal ribosomal protein uL23 family.</text>
</comment>
<name>A0A645DC43_9ZZZZ</name>
<dbReference type="AlphaFoldDB" id="A0A645DC43"/>
<dbReference type="GO" id="GO:0003735">
    <property type="term" value="F:structural constituent of ribosome"/>
    <property type="evidence" value="ECO:0007669"/>
    <property type="project" value="InterPro"/>
</dbReference>
<dbReference type="InterPro" id="IPR012677">
    <property type="entry name" value="Nucleotide-bd_a/b_plait_sf"/>
</dbReference>
<organism evidence="6">
    <name type="scientific">bioreactor metagenome</name>
    <dbReference type="NCBI Taxonomy" id="1076179"/>
    <lineage>
        <taxon>unclassified sequences</taxon>
        <taxon>metagenomes</taxon>
        <taxon>ecological metagenomes</taxon>
    </lineage>
</organism>
<evidence type="ECO:0000256" key="4">
    <source>
        <dbReference type="ARBA" id="ARBA00022980"/>
    </source>
</evidence>
<dbReference type="GO" id="GO:0019843">
    <property type="term" value="F:rRNA binding"/>
    <property type="evidence" value="ECO:0007669"/>
    <property type="project" value="UniProtKB-KW"/>
</dbReference>
<evidence type="ECO:0000313" key="6">
    <source>
        <dbReference type="EMBL" id="MPM87016.1"/>
    </source>
</evidence>